<name>A0A6G2CNX8_9FIRM</name>
<dbReference type="EMBL" id="WMQE01000018">
    <property type="protein sequence ID" value="MTK21515.1"/>
    <property type="molecule type" value="Genomic_DNA"/>
</dbReference>
<feature type="transmembrane region" description="Helical" evidence="1">
    <location>
        <begin position="95"/>
        <end position="116"/>
    </location>
</feature>
<dbReference type="RefSeq" id="WP_006785174.1">
    <property type="nucleotide sequence ID" value="NZ_CP053187.1"/>
</dbReference>
<dbReference type="AlphaFoldDB" id="A0A6G2CNX8"/>
<evidence type="ECO:0000256" key="1">
    <source>
        <dbReference type="SAM" id="Phobius"/>
    </source>
</evidence>
<dbReference type="InterPro" id="IPR006976">
    <property type="entry name" value="VanZ-like"/>
</dbReference>
<dbReference type="NCBIfam" id="NF037970">
    <property type="entry name" value="vanZ_1"/>
    <property type="match status" value="1"/>
</dbReference>
<dbReference type="EMBL" id="WMQV01000018">
    <property type="protein sequence ID" value="MTL94601.1"/>
    <property type="molecule type" value="Genomic_DNA"/>
</dbReference>
<sequence>MKRDKLKKLLLVFVGIILVFSVMRLIFNLSAQSGSQSGSLSNSLYLFLRRFEFLGQLLHYWDQLVIKVLYMLNLEELYPLLFSTYSNWNVIIRKWAHFGIYMSLGIASMGVFTYAFNFYKAFIITLYVGAFFSFTDEVHQLFVDGRSGQISDFGIDVLGLVTGITFCLGIYMMVCFFRFIRILIHNYREKSLKNNNEFALEKHFTLDDFETP</sequence>
<organism evidence="4">
    <name type="scientific">Turicibacter sanguinis</name>
    <dbReference type="NCBI Taxonomy" id="154288"/>
    <lineage>
        <taxon>Bacteria</taxon>
        <taxon>Bacillati</taxon>
        <taxon>Bacillota</taxon>
        <taxon>Erysipelotrichia</taxon>
        <taxon>Erysipelotrichales</taxon>
        <taxon>Turicibacteraceae</taxon>
        <taxon>Turicibacter</taxon>
    </lineage>
</organism>
<evidence type="ECO:0000259" key="2">
    <source>
        <dbReference type="Pfam" id="PF04892"/>
    </source>
</evidence>
<proteinExistence type="predicted"/>
<feature type="transmembrane region" description="Helical" evidence="1">
    <location>
        <begin position="157"/>
        <end position="180"/>
    </location>
</feature>
<comment type="caution">
    <text evidence="4">The sequence shown here is derived from an EMBL/GenBank/DDBJ whole genome shotgun (WGS) entry which is preliminary data.</text>
</comment>
<keyword evidence="1" id="KW-0472">Membrane</keyword>
<reference evidence="4 5" key="1">
    <citation type="journal article" date="2019" name="Nat. Med.">
        <title>A library of human gut bacterial isolates paired with longitudinal multiomics data enables mechanistic microbiome research.</title>
        <authorList>
            <person name="Poyet M."/>
            <person name="Groussin M."/>
            <person name="Gibbons S.M."/>
            <person name="Avila-Pacheco J."/>
            <person name="Jiang X."/>
            <person name="Kearney S.M."/>
            <person name="Perrotta A.R."/>
            <person name="Berdy B."/>
            <person name="Zhao S."/>
            <person name="Lieberman T.D."/>
            <person name="Swanson P.K."/>
            <person name="Smith M."/>
            <person name="Roesemann S."/>
            <person name="Alexander J.E."/>
            <person name="Rich S.A."/>
            <person name="Livny J."/>
            <person name="Vlamakis H."/>
            <person name="Clish C."/>
            <person name="Bullock K."/>
            <person name="Deik A."/>
            <person name="Scott J."/>
            <person name="Pierce K.A."/>
            <person name="Xavier R.J."/>
            <person name="Alm E.J."/>
        </authorList>
    </citation>
    <scope>NUCLEOTIDE SEQUENCE</scope>
    <source>
        <strain evidence="4">BIOML-A179</strain>
        <strain evidence="3 5">BIOML-A198</strain>
    </source>
</reference>
<gene>
    <name evidence="4" type="ORF">GMA64_08700</name>
    <name evidence="3" type="ORF">GMA92_08785</name>
</gene>
<dbReference type="GeneID" id="60058606"/>
<evidence type="ECO:0000313" key="4">
    <source>
        <dbReference type="EMBL" id="MTL94601.1"/>
    </source>
</evidence>
<keyword evidence="1" id="KW-1133">Transmembrane helix</keyword>
<accession>A0A6G2CNX8</accession>
<feature type="domain" description="VanZ-like" evidence="2">
    <location>
        <begin position="16"/>
        <end position="168"/>
    </location>
</feature>
<dbReference type="Proteomes" id="UP000487649">
    <property type="component" value="Unassembled WGS sequence"/>
</dbReference>
<evidence type="ECO:0000313" key="5">
    <source>
        <dbReference type="Proteomes" id="UP000487649"/>
    </source>
</evidence>
<keyword evidence="1" id="KW-0812">Transmembrane</keyword>
<evidence type="ECO:0000313" key="3">
    <source>
        <dbReference type="EMBL" id="MTK21515.1"/>
    </source>
</evidence>
<protein>
    <recommendedName>
        <fullName evidence="2">VanZ-like domain-containing protein</fullName>
    </recommendedName>
</protein>
<dbReference type="Pfam" id="PF04892">
    <property type="entry name" value="VanZ"/>
    <property type="match status" value="1"/>
</dbReference>